<dbReference type="Gene3D" id="3.40.50.1980">
    <property type="entry name" value="Nitrogenase molybdenum iron protein domain"/>
    <property type="match status" value="2"/>
</dbReference>
<accession>A0A381TX62</accession>
<dbReference type="PANTHER" id="PTHR30535">
    <property type="entry name" value="VITAMIN B12-BINDING PROTEIN"/>
    <property type="match status" value="1"/>
</dbReference>
<sequence length="289" mass="31101">MRSYRCASLALLFVISSTTVTSQSSPPQRIISLIPAVTEILFAIGAGSQVIGVSNYDVYPPAATQLPRVGGLVDPAVETILSLQPDLVIAYETQFTLLKQLTNAGINVSSYTHGTLDHILAGIRSLGVQTGHATRAEQVARQIESDLQGIRARVAGRNRPRTLLVFAKEPLSIRNLFANGGKGFHNEMLEIAGSKNVFADTTRPSVQASTETILARAPEVIIEVRAGNALKPTDIRRELAVWNLLPSLPAVQAGRVYFLQGADLVVPGPRIAIATERLARALHPDAFKQ</sequence>
<name>A0A381TX62_9ZZZZ</name>
<dbReference type="InterPro" id="IPR050902">
    <property type="entry name" value="ABC_Transporter_SBP"/>
</dbReference>
<gene>
    <name evidence="3" type="ORF">METZ01_LOCUS73238</name>
</gene>
<dbReference type="SUPFAM" id="SSF53807">
    <property type="entry name" value="Helical backbone' metal receptor"/>
    <property type="match status" value="1"/>
</dbReference>
<dbReference type="AlphaFoldDB" id="A0A381TX62"/>
<organism evidence="3">
    <name type="scientific">marine metagenome</name>
    <dbReference type="NCBI Taxonomy" id="408172"/>
    <lineage>
        <taxon>unclassified sequences</taxon>
        <taxon>metagenomes</taxon>
        <taxon>ecological metagenomes</taxon>
    </lineage>
</organism>
<feature type="domain" description="Fe/B12 periplasmic-binding" evidence="2">
    <location>
        <begin position="29"/>
        <end position="286"/>
    </location>
</feature>
<protein>
    <recommendedName>
        <fullName evidence="2">Fe/B12 periplasmic-binding domain-containing protein</fullName>
    </recommendedName>
</protein>
<evidence type="ECO:0000313" key="3">
    <source>
        <dbReference type="EMBL" id="SVA20384.1"/>
    </source>
</evidence>
<dbReference type="PROSITE" id="PS50983">
    <property type="entry name" value="FE_B12_PBP"/>
    <property type="match status" value="1"/>
</dbReference>
<dbReference type="NCBIfam" id="NF038402">
    <property type="entry name" value="TroA_like"/>
    <property type="match status" value="1"/>
</dbReference>
<dbReference type="PANTHER" id="PTHR30535:SF34">
    <property type="entry name" value="MOLYBDATE-BINDING PROTEIN MOLA"/>
    <property type="match status" value="1"/>
</dbReference>
<proteinExistence type="predicted"/>
<evidence type="ECO:0000256" key="1">
    <source>
        <dbReference type="ARBA" id="ARBA00022729"/>
    </source>
</evidence>
<keyword evidence="1" id="KW-0732">Signal</keyword>
<reference evidence="3" key="1">
    <citation type="submission" date="2018-05" db="EMBL/GenBank/DDBJ databases">
        <authorList>
            <person name="Lanie J.A."/>
            <person name="Ng W.-L."/>
            <person name="Kazmierczak K.M."/>
            <person name="Andrzejewski T.M."/>
            <person name="Davidsen T.M."/>
            <person name="Wayne K.J."/>
            <person name="Tettelin H."/>
            <person name="Glass J.I."/>
            <person name="Rusch D."/>
            <person name="Podicherti R."/>
            <person name="Tsui H.-C.T."/>
            <person name="Winkler M.E."/>
        </authorList>
    </citation>
    <scope>NUCLEOTIDE SEQUENCE</scope>
</reference>
<dbReference type="EMBL" id="UINC01005292">
    <property type="protein sequence ID" value="SVA20384.1"/>
    <property type="molecule type" value="Genomic_DNA"/>
</dbReference>
<dbReference type="InterPro" id="IPR054828">
    <property type="entry name" value="Vit_B12_bind_prot"/>
</dbReference>
<dbReference type="InterPro" id="IPR002491">
    <property type="entry name" value="ABC_transptr_periplasmic_BD"/>
</dbReference>
<dbReference type="Pfam" id="PF01497">
    <property type="entry name" value="Peripla_BP_2"/>
    <property type="match status" value="1"/>
</dbReference>
<evidence type="ECO:0000259" key="2">
    <source>
        <dbReference type="PROSITE" id="PS50983"/>
    </source>
</evidence>